<evidence type="ECO:0000256" key="3">
    <source>
        <dbReference type="ARBA" id="ARBA00022692"/>
    </source>
</evidence>
<dbReference type="SUPFAM" id="SSF103473">
    <property type="entry name" value="MFS general substrate transporter"/>
    <property type="match status" value="1"/>
</dbReference>
<feature type="transmembrane region" description="Helical" evidence="6">
    <location>
        <begin position="113"/>
        <end position="132"/>
    </location>
</feature>
<keyword evidence="2" id="KW-1003">Cell membrane</keyword>
<dbReference type="Gene3D" id="1.20.1250.20">
    <property type="entry name" value="MFS general substrate transporter like domains"/>
    <property type="match status" value="1"/>
</dbReference>
<dbReference type="RefSeq" id="WP_069946194.1">
    <property type="nucleotide sequence ID" value="NZ_CP014143.1"/>
</dbReference>
<evidence type="ECO:0000256" key="4">
    <source>
        <dbReference type="ARBA" id="ARBA00022989"/>
    </source>
</evidence>
<comment type="subcellular location">
    <subcellularLocation>
        <location evidence="1">Cell membrane</location>
        <topology evidence="1">Multi-pass membrane protein</topology>
    </subcellularLocation>
</comment>
<evidence type="ECO:0000256" key="5">
    <source>
        <dbReference type="ARBA" id="ARBA00023136"/>
    </source>
</evidence>
<feature type="transmembrane region" description="Helical" evidence="6">
    <location>
        <begin position="277"/>
        <end position="297"/>
    </location>
</feature>
<dbReference type="KEGG" id="micc:AUP74_00528"/>
<organism evidence="8 9">
    <name type="scientific">Microbulbifer aggregans</name>
    <dbReference type="NCBI Taxonomy" id="1769779"/>
    <lineage>
        <taxon>Bacteria</taxon>
        <taxon>Pseudomonadati</taxon>
        <taxon>Pseudomonadota</taxon>
        <taxon>Gammaproteobacteria</taxon>
        <taxon>Cellvibrionales</taxon>
        <taxon>Microbulbiferaceae</taxon>
        <taxon>Microbulbifer</taxon>
    </lineage>
</organism>
<dbReference type="Proteomes" id="UP000095672">
    <property type="component" value="Chromosome"/>
</dbReference>
<dbReference type="GO" id="GO:0022857">
    <property type="term" value="F:transmembrane transporter activity"/>
    <property type="evidence" value="ECO:0007669"/>
    <property type="project" value="InterPro"/>
</dbReference>
<dbReference type="InterPro" id="IPR020846">
    <property type="entry name" value="MFS_dom"/>
</dbReference>
<feature type="transmembrane region" description="Helical" evidence="6">
    <location>
        <begin position="61"/>
        <end position="81"/>
    </location>
</feature>
<evidence type="ECO:0000256" key="6">
    <source>
        <dbReference type="SAM" id="Phobius"/>
    </source>
</evidence>
<dbReference type="InterPro" id="IPR050189">
    <property type="entry name" value="MFS_Efflux_Transporters"/>
</dbReference>
<feature type="transmembrane region" description="Helical" evidence="6">
    <location>
        <begin position="21"/>
        <end position="49"/>
    </location>
</feature>
<gene>
    <name evidence="8" type="ORF">AUP74_00528</name>
</gene>
<feature type="transmembrane region" description="Helical" evidence="6">
    <location>
        <begin position="144"/>
        <end position="163"/>
    </location>
</feature>
<evidence type="ECO:0000313" key="8">
    <source>
        <dbReference type="EMBL" id="AOS95998.1"/>
    </source>
</evidence>
<evidence type="ECO:0000313" key="9">
    <source>
        <dbReference type="Proteomes" id="UP000095672"/>
    </source>
</evidence>
<dbReference type="AlphaFoldDB" id="A0A1C9W4B6"/>
<dbReference type="Pfam" id="PF07690">
    <property type="entry name" value="MFS_1"/>
    <property type="match status" value="1"/>
</dbReference>
<dbReference type="InterPro" id="IPR036259">
    <property type="entry name" value="MFS_trans_sf"/>
</dbReference>
<dbReference type="OrthoDB" id="5737151at2"/>
<feature type="domain" description="Major facilitator superfamily (MFS) profile" evidence="7">
    <location>
        <begin position="22"/>
        <end position="387"/>
    </location>
</feature>
<evidence type="ECO:0000259" key="7">
    <source>
        <dbReference type="PROSITE" id="PS50850"/>
    </source>
</evidence>
<evidence type="ECO:0000256" key="1">
    <source>
        <dbReference type="ARBA" id="ARBA00004651"/>
    </source>
</evidence>
<feature type="transmembrane region" description="Helical" evidence="6">
    <location>
        <begin position="247"/>
        <end position="270"/>
    </location>
</feature>
<keyword evidence="9" id="KW-1185">Reference proteome</keyword>
<reference evidence="9" key="1">
    <citation type="submission" date="2016-01" db="EMBL/GenBank/DDBJ databases">
        <title>Complete genome sequence of Microbulbifer sp. CCB-MM1, a halophile isolated from Matang Mangrove Forest, Perak.</title>
        <authorList>
            <person name="Moh T.H."/>
            <person name="Dinesh B."/>
            <person name="Lau N.-S."/>
            <person name="Go F."/>
            <person name="Alexander Chong S.-C."/>
        </authorList>
    </citation>
    <scope>NUCLEOTIDE SEQUENCE [LARGE SCALE GENOMIC DNA]</scope>
    <source>
        <strain evidence="9">CCB-MM1</strain>
    </source>
</reference>
<feature type="transmembrane region" description="Helical" evidence="6">
    <location>
        <begin position="88"/>
        <end position="107"/>
    </location>
</feature>
<dbReference type="PANTHER" id="PTHR43124:SF10">
    <property type="entry name" value="PURINE EFFLUX PUMP PBUE"/>
    <property type="match status" value="1"/>
</dbReference>
<dbReference type="STRING" id="1769779.AUP74_00528"/>
<evidence type="ECO:0000256" key="2">
    <source>
        <dbReference type="ARBA" id="ARBA00022475"/>
    </source>
</evidence>
<feature type="transmembrane region" description="Helical" evidence="6">
    <location>
        <begin position="335"/>
        <end position="358"/>
    </location>
</feature>
<feature type="transmembrane region" description="Helical" evidence="6">
    <location>
        <begin position="303"/>
        <end position="323"/>
    </location>
</feature>
<dbReference type="InterPro" id="IPR011701">
    <property type="entry name" value="MFS"/>
</dbReference>
<proteinExistence type="predicted"/>
<accession>A0A1C9W4B6</accession>
<dbReference type="PANTHER" id="PTHR43124">
    <property type="entry name" value="PURINE EFFLUX PUMP PBUE"/>
    <property type="match status" value="1"/>
</dbReference>
<dbReference type="PROSITE" id="PS50850">
    <property type="entry name" value="MFS"/>
    <property type="match status" value="1"/>
</dbReference>
<feature type="transmembrane region" description="Helical" evidence="6">
    <location>
        <begin position="364"/>
        <end position="385"/>
    </location>
</feature>
<keyword evidence="5 6" id="KW-0472">Membrane</keyword>
<dbReference type="EMBL" id="CP014143">
    <property type="protein sequence ID" value="AOS95998.1"/>
    <property type="molecule type" value="Genomic_DNA"/>
</dbReference>
<feature type="transmembrane region" description="Helical" evidence="6">
    <location>
        <begin position="213"/>
        <end position="235"/>
    </location>
</feature>
<name>A0A1C9W4B6_9GAMM</name>
<protein>
    <submittedName>
        <fullName evidence="8">Putative MFS family transporter protein</fullName>
    </submittedName>
</protein>
<sequence>MYDQNSFSALPVSAGAHPDRASAVMAAVVVSMIAMGAFLILPLLIGAVAVELSLSESQLGVLSTAAMSGSAISSLLAVVWVRRVNWRLAGYLGISTMLVAHIGSLLVESFALFAVLQFLAGLGAGAVYSVALTALSDNRNADRCFGYSIAAQVTFQVVGMLALSSPVADYGLEPVLLTLVAMDGVALLLLFWLPDQGSQSSQQAVFTVVRNPLVLLTLAGCFLFFLNVGVFWTFIERIGAAAGFDAAHIGISLAVGVSFGVPGALLASWCGARFGRLLPLALGALITVASIVVLVIAMTPTGYLMALALYNFGWNFSLAFQYAAVNAADKSGRGVAVAPAFHGLGAAAGPALAAAFVGNADFRAVYVLSAAGVVASLALFVFASLRQRSTHMSPALCTE</sequence>
<feature type="transmembrane region" description="Helical" evidence="6">
    <location>
        <begin position="175"/>
        <end position="193"/>
    </location>
</feature>
<dbReference type="GO" id="GO:0005886">
    <property type="term" value="C:plasma membrane"/>
    <property type="evidence" value="ECO:0007669"/>
    <property type="project" value="UniProtKB-SubCell"/>
</dbReference>
<keyword evidence="4 6" id="KW-1133">Transmembrane helix</keyword>
<keyword evidence="3 6" id="KW-0812">Transmembrane</keyword>